<dbReference type="RefSeq" id="WP_155319980.1">
    <property type="nucleotide sequence ID" value="NZ_AP021874.1"/>
</dbReference>
<evidence type="ECO:0000313" key="1">
    <source>
        <dbReference type="EMBL" id="BBO72258.1"/>
    </source>
</evidence>
<keyword evidence="2" id="KW-1185">Reference proteome</keyword>
<evidence type="ECO:0000313" key="2">
    <source>
        <dbReference type="Proteomes" id="UP000427906"/>
    </source>
</evidence>
<accession>A0A5K7YUD6</accession>
<dbReference type="Proteomes" id="UP000427906">
    <property type="component" value="Chromosome"/>
</dbReference>
<gene>
    <name evidence="1" type="ORF">DSCA_61880</name>
</gene>
<name>A0A5K7YUD6_9BACT</name>
<dbReference type="KEGG" id="dalk:DSCA_61880"/>
<reference evidence="1 2" key="1">
    <citation type="submission" date="2019-11" db="EMBL/GenBank/DDBJ databases">
        <title>Comparative genomics of hydrocarbon-degrading Desulfosarcina strains.</title>
        <authorList>
            <person name="Watanabe M."/>
            <person name="Kojima H."/>
            <person name="Fukui M."/>
        </authorList>
    </citation>
    <scope>NUCLEOTIDE SEQUENCE [LARGE SCALE GENOMIC DNA]</scope>
    <source>
        <strain evidence="1 2">PL12</strain>
    </source>
</reference>
<sequence length="129" mass="14813">MVDFYPMEKERHISIRTIKSGKPIIKKTILYYSHKNQLVNSLCSTFPLYSHGKVEGVIHFSLNLQISQRLIEKYECREPPPPDKRPAGKREHYTFDSLVGEDPQFKNAVAYAKSNSQTDLSALIWAETG</sequence>
<protein>
    <submittedName>
        <fullName evidence="1">Uncharacterized protein</fullName>
    </submittedName>
</protein>
<proteinExistence type="predicted"/>
<dbReference type="AlphaFoldDB" id="A0A5K7YUD6"/>
<dbReference type="EMBL" id="AP021874">
    <property type="protein sequence ID" value="BBO72258.1"/>
    <property type="molecule type" value="Genomic_DNA"/>
</dbReference>
<organism evidence="1 2">
    <name type="scientific">Desulfosarcina alkanivorans</name>
    <dbReference type="NCBI Taxonomy" id="571177"/>
    <lineage>
        <taxon>Bacteria</taxon>
        <taxon>Pseudomonadati</taxon>
        <taxon>Thermodesulfobacteriota</taxon>
        <taxon>Desulfobacteria</taxon>
        <taxon>Desulfobacterales</taxon>
        <taxon>Desulfosarcinaceae</taxon>
        <taxon>Desulfosarcina</taxon>
    </lineage>
</organism>